<reference evidence="2" key="2">
    <citation type="submission" date="2021-08" db="EMBL/GenBank/DDBJ databases">
        <authorList>
            <person name="Eriksson T."/>
        </authorList>
    </citation>
    <scope>NUCLEOTIDE SEQUENCE</scope>
    <source>
        <strain evidence="2">Stoneville</strain>
        <tissue evidence="2">Whole head</tissue>
    </source>
</reference>
<feature type="region of interest" description="Disordered" evidence="1">
    <location>
        <begin position="423"/>
        <end position="449"/>
    </location>
</feature>
<protein>
    <submittedName>
        <fullName evidence="2">Uncharacterized protein</fullName>
    </submittedName>
</protein>
<evidence type="ECO:0000256" key="1">
    <source>
        <dbReference type="SAM" id="MobiDB-lite"/>
    </source>
</evidence>
<feature type="compositionally biased region" description="Polar residues" evidence="1">
    <location>
        <begin position="434"/>
        <end position="443"/>
    </location>
</feature>
<feature type="region of interest" description="Disordered" evidence="1">
    <location>
        <begin position="889"/>
        <end position="911"/>
    </location>
</feature>
<dbReference type="Proteomes" id="UP000719412">
    <property type="component" value="Unassembled WGS sequence"/>
</dbReference>
<name>A0A8J6L963_TENMO</name>
<feature type="region of interest" description="Disordered" evidence="1">
    <location>
        <begin position="778"/>
        <end position="801"/>
    </location>
</feature>
<keyword evidence="3" id="KW-1185">Reference proteome</keyword>
<proteinExistence type="predicted"/>
<dbReference type="EMBL" id="JABDTM020026597">
    <property type="protein sequence ID" value="KAH0811732.1"/>
    <property type="molecule type" value="Genomic_DNA"/>
</dbReference>
<dbReference type="AlphaFoldDB" id="A0A8J6L963"/>
<comment type="caution">
    <text evidence="2">The sequence shown here is derived from an EMBL/GenBank/DDBJ whole genome shotgun (WGS) entry which is preliminary data.</text>
</comment>
<accession>A0A8J6L963</accession>
<evidence type="ECO:0000313" key="2">
    <source>
        <dbReference type="EMBL" id="KAH0811732.1"/>
    </source>
</evidence>
<evidence type="ECO:0000313" key="3">
    <source>
        <dbReference type="Proteomes" id="UP000719412"/>
    </source>
</evidence>
<reference evidence="2" key="1">
    <citation type="journal article" date="2020" name="J Insects Food Feed">
        <title>The yellow mealworm (Tenebrio molitor) genome: a resource for the emerging insects as food and feed industry.</title>
        <authorList>
            <person name="Eriksson T."/>
            <person name="Andere A."/>
            <person name="Kelstrup H."/>
            <person name="Emery V."/>
            <person name="Picard C."/>
        </authorList>
    </citation>
    <scope>NUCLEOTIDE SEQUENCE</scope>
    <source>
        <strain evidence="2">Stoneville</strain>
        <tissue evidence="2">Whole head</tissue>
    </source>
</reference>
<organism evidence="2 3">
    <name type="scientific">Tenebrio molitor</name>
    <name type="common">Yellow mealworm beetle</name>
    <dbReference type="NCBI Taxonomy" id="7067"/>
    <lineage>
        <taxon>Eukaryota</taxon>
        <taxon>Metazoa</taxon>
        <taxon>Ecdysozoa</taxon>
        <taxon>Arthropoda</taxon>
        <taxon>Hexapoda</taxon>
        <taxon>Insecta</taxon>
        <taxon>Pterygota</taxon>
        <taxon>Neoptera</taxon>
        <taxon>Endopterygota</taxon>
        <taxon>Coleoptera</taxon>
        <taxon>Polyphaga</taxon>
        <taxon>Cucujiformia</taxon>
        <taxon>Tenebrionidae</taxon>
        <taxon>Tenebrio</taxon>
    </lineage>
</organism>
<sequence>MDNLVATVASWIQWKKNKFPIRGYEEYDRILADYHECFQGSIFWMQIPEIVPVNEEEKWSLIRTPSTGVTKRSLQIITSVFEEHASRRPAVPVTRVPVESGIIRSIPAHPPGRVYVYRGRSGSPVADVGPRNAGCQPRCGDAVLHGRLLLHQVDAVSNRVSRCPHLRRLHHPMRVDIGSHIRKKRNGKIVLIDDITIGDRVRHTIIAILRLPSGEDGLNSTAMWTRFVTCGGWLWPNDTTVVIPDLMTSAENCTTHRRTHPSIIVEGSESELFYDTPLAKKSREKKLQVEVDEVSFDRRNMNMKGEFVGSAIIPRATVYIVTDAEGDSEAADVAPPDSASIVGRPHRTSSDLLQCTSYSSIPMGHGQRATLRHVLLTDPPNKSRIFHLTKKKSIPARVDKKSTTCTTEVDDLDKCQCERGRVTNVRGGGEESSKPTNNPSSLISDPVAGTCRNTNRVDIGRGHIRQKTTQITAHLRSEQLTSGAFTIDSSTPTFRKKLNEHPLGMSGQTSRAVYRNFGRLFAELGSSTDNINNLGVARPRVYHFQKLKLLSPPFLHPKSKKSRASIIPDGRPLFPIPIRQSQFNKLTTAANKPEPTSWIPIELKLYRYEIPPMGACFTCAIDTRRSSRFHCAPDPSGERTAHETSRLCMAPRPDQSAASHLCDHLTQISATIEDDGMSESMSRRIGDLTKIRFTFSGRSGLNKSREFWRGATNARLMNLLRAITMIVCLAGGAASRRSSVERAKNKTWQSVLGTRRIGASTVHYVRTSWVNHADNRAISRRAAQDGQPPGRGGRPMARDRPSKCCVEAGDAAKVSGPRRSRACAWKFLGRPVNMSKPSRLTFLRRVVFQRGSFMVGVSSEIANLRYRSESNETVEQITEVCTGSRRVSQEGMHGFQPGITPGRPAEEEETSDHRIRLMPLETRTCTVQFTENYYPTIALLPSHTRDPRKILKHERTKSESLSSAAVALFRYLLHGDVDEQTAYTEVFSSNNEREPVLFNLRFNIICLQYLMSWGRFALTTNGSTNSWNCFHMGTGADNGLDVYRSHLAHR</sequence>
<gene>
    <name evidence="2" type="ORF">GEV33_011058</name>
</gene>